<accession>A0A8D8DFH1</accession>
<dbReference type="EMBL" id="HBUE01267020">
    <property type="protein sequence ID" value="CAG6562015.1"/>
    <property type="molecule type" value="Transcribed_RNA"/>
</dbReference>
<dbReference type="EMBL" id="HBUE01267023">
    <property type="protein sequence ID" value="CAG6562018.1"/>
    <property type="molecule type" value="Transcribed_RNA"/>
</dbReference>
<dbReference type="EMBL" id="HBUE01161829">
    <property type="protein sequence ID" value="CAG6510614.1"/>
    <property type="molecule type" value="Transcribed_RNA"/>
</dbReference>
<dbReference type="EMBL" id="HBUE01267025">
    <property type="protein sequence ID" value="CAG6562019.1"/>
    <property type="molecule type" value="Transcribed_RNA"/>
</dbReference>
<dbReference type="AlphaFoldDB" id="A0A8D8DFH1"/>
<reference evidence="2" key="1">
    <citation type="submission" date="2021-05" db="EMBL/GenBank/DDBJ databases">
        <authorList>
            <person name="Alioto T."/>
            <person name="Alioto T."/>
            <person name="Gomez Garrido J."/>
        </authorList>
    </citation>
    <scope>NUCLEOTIDE SEQUENCE</scope>
</reference>
<dbReference type="EMBL" id="HBUE01267021">
    <property type="protein sequence ID" value="CAG6562016.1"/>
    <property type="molecule type" value="Transcribed_RNA"/>
</dbReference>
<dbReference type="EMBL" id="HBUE01267022">
    <property type="protein sequence ID" value="CAG6562017.1"/>
    <property type="molecule type" value="Transcribed_RNA"/>
</dbReference>
<dbReference type="EMBL" id="HBUE01161827">
    <property type="protein sequence ID" value="CAG6510612.1"/>
    <property type="molecule type" value="Transcribed_RNA"/>
</dbReference>
<dbReference type="EMBL" id="HBUE01161835">
    <property type="protein sequence ID" value="CAG6510616.1"/>
    <property type="molecule type" value="Transcribed_RNA"/>
</dbReference>
<proteinExistence type="predicted"/>
<evidence type="ECO:0000313" key="2">
    <source>
        <dbReference type="EMBL" id="CAG6510616.1"/>
    </source>
</evidence>
<dbReference type="EMBL" id="HBUE01161831">
    <property type="protein sequence ID" value="CAG6510615.1"/>
    <property type="molecule type" value="Transcribed_RNA"/>
</dbReference>
<dbReference type="EMBL" id="HBUE01161837">
    <property type="protein sequence ID" value="CAG6510617.1"/>
    <property type="molecule type" value="Transcribed_RNA"/>
</dbReference>
<sequence length="159" mass="17576">MQPAAHRRTDQTGSGQNARHPGVPDRFRVVLGQAQPVDQGAHAQQYHAIPVGALRSARLLQGHYCRHHRWVVGHVQCSTSLNHIAQHRHVDELCLYVRALVRQNPPDSLCPGPNRCQLVCTPSPGDTLSQVVDCFLRGVVSSSVCTSQSLTYFRQLSQS</sequence>
<dbReference type="EMBL" id="HBUE01267029">
    <property type="protein sequence ID" value="CAG6562020.1"/>
    <property type="molecule type" value="Transcribed_RNA"/>
</dbReference>
<protein>
    <submittedName>
        <fullName evidence="2">(northern house mosquito) hypothetical protein</fullName>
    </submittedName>
</protein>
<dbReference type="EMBL" id="HBUE01267031">
    <property type="protein sequence ID" value="CAG6562021.1"/>
    <property type="molecule type" value="Transcribed_RNA"/>
</dbReference>
<name>A0A8D8DFH1_CULPI</name>
<feature type="region of interest" description="Disordered" evidence="1">
    <location>
        <begin position="1"/>
        <end position="23"/>
    </location>
</feature>
<dbReference type="EMBL" id="HBUE01161826">
    <property type="protein sequence ID" value="CAG6510611.1"/>
    <property type="molecule type" value="Transcribed_RNA"/>
</dbReference>
<organism evidence="2">
    <name type="scientific">Culex pipiens</name>
    <name type="common">House mosquito</name>
    <dbReference type="NCBI Taxonomy" id="7175"/>
    <lineage>
        <taxon>Eukaryota</taxon>
        <taxon>Metazoa</taxon>
        <taxon>Ecdysozoa</taxon>
        <taxon>Arthropoda</taxon>
        <taxon>Hexapoda</taxon>
        <taxon>Insecta</taxon>
        <taxon>Pterygota</taxon>
        <taxon>Neoptera</taxon>
        <taxon>Endopterygota</taxon>
        <taxon>Diptera</taxon>
        <taxon>Nematocera</taxon>
        <taxon>Culicoidea</taxon>
        <taxon>Culicidae</taxon>
        <taxon>Culicinae</taxon>
        <taxon>Culicini</taxon>
        <taxon>Culex</taxon>
        <taxon>Culex</taxon>
    </lineage>
</organism>
<dbReference type="EMBL" id="HBUE01161828">
    <property type="protein sequence ID" value="CAG6510613.1"/>
    <property type="molecule type" value="Transcribed_RNA"/>
</dbReference>
<evidence type="ECO:0000256" key="1">
    <source>
        <dbReference type="SAM" id="MobiDB-lite"/>
    </source>
</evidence>